<dbReference type="EMBL" id="AZFQ01000054">
    <property type="protein sequence ID" value="KRL96969.1"/>
    <property type="molecule type" value="Genomic_DNA"/>
</dbReference>
<feature type="transmembrane region" description="Helical" evidence="1">
    <location>
        <begin position="97"/>
        <end position="122"/>
    </location>
</feature>
<evidence type="ECO:0008006" key="4">
    <source>
        <dbReference type="Google" id="ProtNLM"/>
    </source>
</evidence>
<dbReference type="RefSeq" id="WP_056961781.1">
    <property type="nucleotide sequence ID" value="NZ_AZFQ01000054.1"/>
</dbReference>
<keyword evidence="1" id="KW-0472">Membrane</keyword>
<accession>A0A0R1UUW6</accession>
<evidence type="ECO:0000313" key="2">
    <source>
        <dbReference type="EMBL" id="KRL96969.1"/>
    </source>
</evidence>
<feature type="transmembrane region" description="Helical" evidence="1">
    <location>
        <begin position="71"/>
        <end position="91"/>
    </location>
</feature>
<proteinExistence type="predicted"/>
<dbReference type="STRING" id="1423801.FD50_GL001913"/>
<gene>
    <name evidence="2" type="ORF">FD50_GL001913</name>
</gene>
<reference evidence="2 3" key="1">
    <citation type="journal article" date="2015" name="Genome Announc.">
        <title>Expanding the biotechnology potential of lactobacilli through comparative genomics of 213 strains and associated genera.</title>
        <authorList>
            <person name="Sun Z."/>
            <person name="Harris H.M."/>
            <person name="McCann A."/>
            <person name="Guo C."/>
            <person name="Argimon S."/>
            <person name="Zhang W."/>
            <person name="Yang X."/>
            <person name="Jeffery I.B."/>
            <person name="Cooney J.C."/>
            <person name="Kagawa T.F."/>
            <person name="Liu W."/>
            <person name="Song Y."/>
            <person name="Salvetti E."/>
            <person name="Wrobel A."/>
            <person name="Rasinkangas P."/>
            <person name="Parkhill J."/>
            <person name="Rea M.C."/>
            <person name="O'Sullivan O."/>
            <person name="Ritari J."/>
            <person name="Douillard F.P."/>
            <person name="Paul Ross R."/>
            <person name="Yang R."/>
            <person name="Briner A.E."/>
            <person name="Felis G.E."/>
            <person name="de Vos W.M."/>
            <person name="Barrangou R."/>
            <person name="Klaenhammer T.R."/>
            <person name="Caufield P.W."/>
            <person name="Cui Y."/>
            <person name="Zhang H."/>
            <person name="O'Toole P.W."/>
        </authorList>
    </citation>
    <scope>NUCLEOTIDE SEQUENCE [LARGE SCALE GENOMIC DNA]</scope>
    <source>
        <strain evidence="2 3">DSM 16230</strain>
    </source>
</reference>
<feature type="transmembrane region" description="Helical" evidence="1">
    <location>
        <begin position="45"/>
        <end position="64"/>
    </location>
</feature>
<evidence type="ECO:0000313" key="3">
    <source>
        <dbReference type="Proteomes" id="UP000051166"/>
    </source>
</evidence>
<dbReference type="GeneID" id="98309140"/>
<evidence type="ECO:0000256" key="1">
    <source>
        <dbReference type="SAM" id="Phobius"/>
    </source>
</evidence>
<dbReference type="Proteomes" id="UP000051166">
    <property type="component" value="Unassembled WGS sequence"/>
</dbReference>
<keyword evidence="3" id="KW-1185">Reference proteome</keyword>
<sequence length="203" mass="22431">MKKIIVFLIGIIILAFGTALCNYTGLGIDPFNAFCIAVSQQSGIQLGTVTLLIQLVIGGFIFIFKRENIGVGSVIPIVSFGYILEFFTWLIEKNLEPITSILTNLFVFILGALIITFGMSIYMECNMGMVPYDSIAYALVKYFKGEMAIFRMILDTIIAVTAFLLNGPINVGTVILAFSVGPLISFFRDKFVRCCFNRLGIKS</sequence>
<dbReference type="OrthoDB" id="9814474at2"/>
<comment type="caution">
    <text evidence="2">The sequence shown here is derived from an EMBL/GenBank/DDBJ whole genome shotgun (WGS) entry which is preliminary data.</text>
</comment>
<dbReference type="AlphaFoldDB" id="A0A0R1UUW6"/>
<dbReference type="PANTHER" id="PTHR40078:SF1">
    <property type="entry name" value="INTEGRAL MEMBRANE PROTEIN"/>
    <property type="match status" value="1"/>
</dbReference>
<protein>
    <recommendedName>
        <fullName evidence="4">Integral membrane protein</fullName>
    </recommendedName>
</protein>
<organism evidence="2 3">
    <name type="scientific">Liquorilactobacillus satsumensis DSM 16230 = JCM 12392</name>
    <dbReference type="NCBI Taxonomy" id="1423801"/>
    <lineage>
        <taxon>Bacteria</taxon>
        <taxon>Bacillati</taxon>
        <taxon>Bacillota</taxon>
        <taxon>Bacilli</taxon>
        <taxon>Lactobacillales</taxon>
        <taxon>Lactobacillaceae</taxon>
        <taxon>Liquorilactobacillus</taxon>
    </lineage>
</organism>
<dbReference type="PANTHER" id="PTHR40078">
    <property type="entry name" value="INTEGRAL MEMBRANE PROTEIN-RELATED"/>
    <property type="match status" value="1"/>
</dbReference>
<name>A0A0R1UUW6_9LACO</name>
<keyword evidence="1" id="KW-0812">Transmembrane</keyword>
<dbReference type="Pfam" id="PF19700">
    <property type="entry name" value="DUF6198"/>
    <property type="match status" value="1"/>
</dbReference>
<dbReference type="PATRIC" id="fig|1423801.4.peg.1954"/>
<keyword evidence="1" id="KW-1133">Transmembrane helix</keyword>
<dbReference type="InterPro" id="IPR038750">
    <property type="entry name" value="YczE/YyaS-like"/>
</dbReference>